<feature type="transmembrane region" description="Helical" evidence="11">
    <location>
        <begin position="201"/>
        <end position="234"/>
    </location>
</feature>
<keyword evidence="5 14" id="KW-0067">ATP-binding</keyword>
<dbReference type="PANTHER" id="PTHR43394:SF1">
    <property type="entry name" value="ATP-BINDING CASSETTE SUB-FAMILY B MEMBER 10, MITOCHONDRIAL"/>
    <property type="match status" value="1"/>
</dbReference>
<dbReference type="EMBL" id="FOYL01000001">
    <property type="protein sequence ID" value="SFQ98933.1"/>
    <property type="molecule type" value="Genomic_DNA"/>
</dbReference>
<evidence type="ECO:0000313" key="15">
    <source>
        <dbReference type="Proteomes" id="UP000198583"/>
    </source>
</evidence>
<dbReference type="InterPro" id="IPR036640">
    <property type="entry name" value="ABC1_TM_sf"/>
</dbReference>
<dbReference type="STRING" id="84724.SAMN04488564_101748"/>
<evidence type="ECO:0000256" key="3">
    <source>
        <dbReference type="ARBA" id="ARBA00022692"/>
    </source>
</evidence>
<dbReference type="SUPFAM" id="SSF52540">
    <property type="entry name" value="P-loop containing nucleoside triphosphate hydrolases"/>
    <property type="match status" value="1"/>
</dbReference>
<comment type="function">
    <text evidence="8">ABC transporter involved in fatty acid import. Transmembrane domains (TMD) form a pore in the membrane and the ATP-binding domain (NBD) is responsible for energy generation.</text>
</comment>
<dbReference type="PANTHER" id="PTHR43394">
    <property type="entry name" value="ATP-DEPENDENT PERMEASE MDL1, MITOCHONDRIAL"/>
    <property type="match status" value="1"/>
</dbReference>
<keyword evidence="4" id="KW-0547">Nucleotide-binding</keyword>
<dbReference type="SUPFAM" id="SSF90123">
    <property type="entry name" value="ABC transporter transmembrane region"/>
    <property type="match status" value="1"/>
</dbReference>
<comment type="similarity">
    <text evidence="9">Belongs to the ABC transporter superfamily. Lipid exporter (TC 3.A.1.106) family.</text>
</comment>
<organism evidence="14 15">
    <name type="scientific">Lentzea waywayandensis</name>
    <dbReference type="NCBI Taxonomy" id="84724"/>
    <lineage>
        <taxon>Bacteria</taxon>
        <taxon>Bacillati</taxon>
        <taxon>Actinomycetota</taxon>
        <taxon>Actinomycetes</taxon>
        <taxon>Pseudonocardiales</taxon>
        <taxon>Pseudonocardiaceae</taxon>
        <taxon>Lentzea</taxon>
    </lineage>
</organism>
<dbReference type="GO" id="GO:0016887">
    <property type="term" value="F:ATP hydrolysis activity"/>
    <property type="evidence" value="ECO:0007669"/>
    <property type="project" value="InterPro"/>
</dbReference>
<dbReference type="GO" id="GO:0005886">
    <property type="term" value="C:plasma membrane"/>
    <property type="evidence" value="ECO:0007669"/>
    <property type="project" value="UniProtKB-SubCell"/>
</dbReference>
<dbReference type="InterPro" id="IPR003593">
    <property type="entry name" value="AAA+_ATPase"/>
</dbReference>
<evidence type="ECO:0000259" key="12">
    <source>
        <dbReference type="PROSITE" id="PS50893"/>
    </source>
</evidence>
<dbReference type="GO" id="GO:0005524">
    <property type="term" value="F:ATP binding"/>
    <property type="evidence" value="ECO:0007669"/>
    <property type="project" value="UniProtKB-KW"/>
</dbReference>
<keyword evidence="2" id="KW-0813">Transport</keyword>
<evidence type="ECO:0000256" key="9">
    <source>
        <dbReference type="ARBA" id="ARBA00061644"/>
    </source>
</evidence>
<evidence type="ECO:0000313" key="14">
    <source>
        <dbReference type="EMBL" id="SFQ98933.1"/>
    </source>
</evidence>
<comment type="subcellular location">
    <subcellularLocation>
        <location evidence="1">Cell membrane</location>
        <topology evidence="1">Multi-pass membrane protein</topology>
    </subcellularLocation>
</comment>
<dbReference type="CDD" id="cd18547">
    <property type="entry name" value="ABC_6TM_Tm288_like"/>
    <property type="match status" value="1"/>
</dbReference>
<evidence type="ECO:0000256" key="1">
    <source>
        <dbReference type="ARBA" id="ARBA00004651"/>
    </source>
</evidence>
<feature type="domain" description="ABC transmembrane type-1" evidence="13">
    <location>
        <begin position="37"/>
        <end position="360"/>
    </location>
</feature>
<evidence type="ECO:0000256" key="10">
    <source>
        <dbReference type="ARBA" id="ARBA00071747"/>
    </source>
</evidence>
<name>A0A1I6D0S6_9PSEU</name>
<protein>
    <recommendedName>
        <fullName evidence="10">Fatty acid ABC transporter ATP-binding/permease protein</fullName>
    </recommendedName>
</protein>
<dbReference type="GO" id="GO:0015421">
    <property type="term" value="F:ABC-type oligopeptide transporter activity"/>
    <property type="evidence" value="ECO:0007669"/>
    <property type="project" value="TreeGrafter"/>
</dbReference>
<evidence type="ECO:0000256" key="4">
    <source>
        <dbReference type="ARBA" id="ARBA00022741"/>
    </source>
</evidence>
<evidence type="ECO:0000256" key="11">
    <source>
        <dbReference type="SAM" id="Phobius"/>
    </source>
</evidence>
<dbReference type="InterPro" id="IPR011527">
    <property type="entry name" value="ABC1_TM_dom"/>
</dbReference>
<evidence type="ECO:0000259" key="13">
    <source>
        <dbReference type="PROSITE" id="PS50929"/>
    </source>
</evidence>
<evidence type="ECO:0000256" key="5">
    <source>
        <dbReference type="ARBA" id="ARBA00022840"/>
    </source>
</evidence>
<dbReference type="PROSITE" id="PS50929">
    <property type="entry name" value="ABC_TM1F"/>
    <property type="match status" value="1"/>
</dbReference>
<dbReference type="PROSITE" id="PS50893">
    <property type="entry name" value="ABC_TRANSPORTER_2"/>
    <property type="match status" value="1"/>
</dbReference>
<reference evidence="15" key="1">
    <citation type="submission" date="2016-10" db="EMBL/GenBank/DDBJ databases">
        <authorList>
            <person name="Varghese N."/>
            <person name="Submissions S."/>
        </authorList>
    </citation>
    <scope>NUCLEOTIDE SEQUENCE [LARGE SCALE GENOMIC DNA]</scope>
    <source>
        <strain evidence="15">DSM 44232</strain>
    </source>
</reference>
<dbReference type="Proteomes" id="UP000198583">
    <property type="component" value="Unassembled WGS sequence"/>
</dbReference>
<evidence type="ECO:0000256" key="8">
    <source>
        <dbReference type="ARBA" id="ARBA00055053"/>
    </source>
</evidence>
<evidence type="ECO:0000256" key="6">
    <source>
        <dbReference type="ARBA" id="ARBA00022989"/>
    </source>
</evidence>
<keyword evidence="3 11" id="KW-0812">Transmembrane</keyword>
<keyword evidence="7 11" id="KW-0472">Membrane</keyword>
<evidence type="ECO:0000256" key="7">
    <source>
        <dbReference type="ARBA" id="ARBA00023136"/>
    </source>
</evidence>
<dbReference type="Gene3D" id="1.20.1560.10">
    <property type="entry name" value="ABC transporter type 1, transmembrane domain"/>
    <property type="match status" value="1"/>
</dbReference>
<dbReference type="RefSeq" id="WP_093588267.1">
    <property type="nucleotide sequence ID" value="NZ_FOYL01000001.1"/>
</dbReference>
<keyword evidence="15" id="KW-1185">Reference proteome</keyword>
<dbReference type="SMART" id="SM00382">
    <property type="entry name" value="AAA"/>
    <property type="match status" value="1"/>
</dbReference>
<dbReference type="OrthoDB" id="9806127at2"/>
<keyword evidence="6 11" id="KW-1133">Transmembrane helix</keyword>
<feature type="transmembrane region" description="Helical" evidence="11">
    <location>
        <begin position="117"/>
        <end position="134"/>
    </location>
</feature>
<dbReference type="AlphaFoldDB" id="A0A1I6D0S6"/>
<dbReference type="InterPro" id="IPR039421">
    <property type="entry name" value="Type_1_exporter"/>
</dbReference>
<feature type="domain" description="ABC transporter" evidence="12">
    <location>
        <begin position="394"/>
        <end position="628"/>
    </location>
</feature>
<dbReference type="PROSITE" id="PS00211">
    <property type="entry name" value="ABC_TRANSPORTER_1"/>
    <property type="match status" value="1"/>
</dbReference>
<dbReference type="InterPro" id="IPR003439">
    <property type="entry name" value="ABC_transporter-like_ATP-bd"/>
</dbReference>
<dbReference type="InterPro" id="IPR027417">
    <property type="entry name" value="P-loop_NTPase"/>
</dbReference>
<dbReference type="Pfam" id="PF00005">
    <property type="entry name" value="ABC_tran"/>
    <property type="match status" value="1"/>
</dbReference>
<dbReference type="FunFam" id="3.40.50.300:FF:000287">
    <property type="entry name" value="Multidrug ABC transporter ATP-binding protein"/>
    <property type="match status" value="1"/>
</dbReference>
<sequence length="628" mass="67663">MTLLADPEVRSEVSEPKKPATTRRLFGLLVPYQGKLVIIGLLAVVTIGLNLLGPILLGRATDLIFTGLVSRGLPAGATEEQVLAQLRAEGKGTLANVISTVDFVPGQGVDFDTLGKLLLLILGLYVIGSVSMLMQGRVVNNIVQHAVFKLREEIDAKLTRLPLAYFDRNPRGEILSRVSNDVDNLQRTVQLSIGQMLTSVISVFGVLAIMLVISVHLALLVLICVPIALVLAAWISKRAMPKFAEQWQSTGALNAHVEEMYSGHALITAFGRQEQASREFAGRNETMYRSSFSAQAISGLIGPATRFITDLNYVMVAVVGALRVASGSVSIGDVQAFIQYSGMFSRPIIDVANFSGQLQSGIASAERVFELLDEPEQSPAPARPATVSPVRGHVEFSHVSFRYTPGKPLIDDLSLSAAPGRLVAIVGPTGAGKTTLGNLLLRFYELDAGRILLDGTDITSLTREELRSAIGLVSQDTWLFEGTIAENIAYGRPGATRDEVVEAAKAMCVDRFVRSLPDGYDTVLDEEHGGLSAGERQLITLARAFLAQPAILLLDEATSSIDTRTEVLIQQAMTSLRAGRTSFVIAHRLSTIRGADLIVVMDQGAVVERGTHEELMAAQGFYARLYSA</sequence>
<accession>A0A1I6D0S6</accession>
<gene>
    <name evidence="14" type="ORF">SAMN04488564_101748</name>
</gene>
<proteinExistence type="inferred from homology"/>
<dbReference type="CDD" id="cd03254">
    <property type="entry name" value="ABCC_Glucan_exporter_like"/>
    <property type="match status" value="1"/>
</dbReference>
<evidence type="ECO:0000256" key="2">
    <source>
        <dbReference type="ARBA" id="ARBA00022448"/>
    </source>
</evidence>
<feature type="transmembrane region" description="Helical" evidence="11">
    <location>
        <begin position="36"/>
        <end position="57"/>
    </location>
</feature>
<dbReference type="Gene3D" id="3.40.50.300">
    <property type="entry name" value="P-loop containing nucleotide triphosphate hydrolases"/>
    <property type="match status" value="1"/>
</dbReference>
<dbReference type="Pfam" id="PF00664">
    <property type="entry name" value="ABC_membrane"/>
    <property type="match status" value="1"/>
</dbReference>
<dbReference type="InterPro" id="IPR017871">
    <property type="entry name" value="ABC_transporter-like_CS"/>
</dbReference>